<feature type="compositionally biased region" description="Basic and acidic residues" evidence="1">
    <location>
        <begin position="97"/>
        <end position="109"/>
    </location>
</feature>
<feature type="compositionally biased region" description="Basic and acidic residues" evidence="1">
    <location>
        <begin position="1"/>
        <end position="19"/>
    </location>
</feature>
<proteinExistence type="predicted"/>
<evidence type="ECO:0000313" key="3">
    <source>
        <dbReference type="Proteomes" id="UP000219522"/>
    </source>
</evidence>
<accession>A0A7Z7N1D6</accession>
<dbReference type="AlphaFoldDB" id="A0A7Z7N1D6"/>
<dbReference type="OrthoDB" id="9031039at2"/>
<protein>
    <submittedName>
        <fullName evidence="2">Uncharacterized protein</fullName>
    </submittedName>
</protein>
<name>A0A7Z7N1D6_9BURK</name>
<feature type="region of interest" description="Disordered" evidence="1">
    <location>
        <begin position="1"/>
        <end position="109"/>
    </location>
</feature>
<feature type="compositionally biased region" description="Gly residues" evidence="1">
    <location>
        <begin position="22"/>
        <end position="32"/>
    </location>
</feature>
<dbReference type="RefSeq" id="WP_062638097.1">
    <property type="nucleotide sequence ID" value="NZ_FCOG02000029.1"/>
</dbReference>
<dbReference type="EMBL" id="OCSU01000001">
    <property type="protein sequence ID" value="SOE60048.1"/>
    <property type="molecule type" value="Genomic_DNA"/>
</dbReference>
<keyword evidence="3" id="KW-1185">Reference proteome</keyword>
<feature type="compositionally biased region" description="Basic and acidic residues" evidence="1">
    <location>
        <begin position="60"/>
        <end position="71"/>
    </location>
</feature>
<dbReference type="Proteomes" id="UP000219522">
    <property type="component" value="Unassembled WGS sequence"/>
</dbReference>
<evidence type="ECO:0000313" key="2">
    <source>
        <dbReference type="EMBL" id="SOE60048.1"/>
    </source>
</evidence>
<sequence length="109" mass="10999">MATIERNETSRDDSTDKPLGDPGSGASGGGSIGNQPGPGSATGGDPKQGVRKPNAGETEPESRRLDQHPHQTAEVPYGSGDRPEPAGAGGLDAQNADLKDPNARAAKAD</sequence>
<evidence type="ECO:0000256" key="1">
    <source>
        <dbReference type="SAM" id="MobiDB-lite"/>
    </source>
</evidence>
<gene>
    <name evidence="2" type="ORF">SAMN05446927_1867</name>
</gene>
<comment type="caution">
    <text evidence="2">The sequence shown here is derived from an EMBL/GenBank/DDBJ whole genome shotgun (WGS) entry which is preliminary data.</text>
</comment>
<reference evidence="2 3" key="1">
    <citation type="submission" date="2017-09" db="EMBL/GenBank/DDBJ databases">
        <authorList>
            <person name="Varghese N."/>
            <person name="Submissions S."/>
        </authorList>
    </citation>
    <scope>NUCLEOTIDE SEQUENCE [LARGE SCALE GENOMIC DNA]</scope>
    <source>
        <strain evidence="2 3">OK806</strain>
    </source>
</reference>
<organism evidence="2 3">
    <name type="scientific">Caballeronia arationis</name>
    <dbReference type="NCBI Taxonomy" id="1777142"/>
    <lineage>
        <taxon>Bacteria</taxon>
        <taxon>Pseudomonadati</taxon>
        <taxon>Pseudomonadota</taxon>
        <taxon>Betaproteobacteria</taxon>
        <taxon>Burkholderiales</taxon>
        <taxon>Burkholderiaceae</taxon>
        <taxon>Caballeronia</taxon>
    </lineage>
</organism>